<evidence type="ECO:0000256" key="1">
    <source>
        <dbReference type="PROSITE-ProRule" id="PRU00043"/>
    </source>
</evidence>
<dbReference type="InterPro" id="IPR002126">
    <property type="entry name" value="Cadherin-like_dom"/>
</dbReference>
<gene>
    <name evidence="3" type="ORF">HCN44_011025</name>
</gene>
<comment type="caution">
    <text evidence="3">The sequence shown here is derived from an EMBL/GenBank/DDBJ whole genome shotgun (WGS) entry which is preliminary data.</text>
</comment>
<dbReference type="InterPro" id="IPR015919">
    <property type="entry name" value="Cadherin-like_sf"/>
</dbReference>
<dbReference type="Proteomes" id="UP000639338">
    <property type="component" value="Unassembled WGS sequence"/>
</dbReference>
<dbReference type="GO" id="GO:0007156">
    <property type="term" value="P:homophilic cell adhesion via plasma membrane adhesion molecules"/>
    <property type="evidence" value="ECO:0007669"/>
    <property type="project" value="InterPro"/>
</dbReference>
<accession>A0A834Y8G7</accession>
<dbReference type="EMBL" id="JACMRX010000001">
    <property type="protein sequence ID" value="KAF7998617.1"/>
    <property type="molecule type" value="Genomic_DNA"/>
</dbReference>
<evidence type="ECO:0000259" key="2">
    <source>
        <dbReference type="PROSITE" id="PS50268"/>
    </source>
</evidence>
<protein>
    <recommendedName>
        <fullName evidence="2">Cadherin domain-containing protein</fullName>
    </recommendedName>
</protein>
<evidence type="ECO:0000313" key="4">
    <source>
        <dbReference type="Proteomes" id="UP000639338"/>
    </source>
</evidence>
<name>A0A834Y8G7_APHGI</name>
<dbReference type="CDD" id="cd11304">
    <property type="entry name" value="Cadherin_repeat"/>
    <property type="match status" value="1"/>
</dbReference>
<organism evidence="3 4">
    <name type="scientific">Aphidius gifuensis</name>
    <name type="common">Parasitoid wasp</name>
    <dbReference type="NCBI Taxonomy" id="684658"/>
    <lineage>
        <taxon>Eukaryota</taxon>
        <taxon>Metazoa</taxon>
        <taxon>Ecdysozoa</taxon>
        <taxon>Arthropoda</taxon>
        <taxon>Hexapoda</taxon>
        <taxon>Insecta</taxon>
        <taxon>Pterygota</taxon>
        <taxon>Neoptera</taxon>
        <taxon>Endopterygota</taxon>
        <taxon>Hymenoptera</taxon>
        <taxon>Apocrita</taxon>
        <taxon>Ichneumonoidea</taxon>
        <taxon>Braconidae</taxon>
        <taxon>Aphidiinae</taxon>
        <taxon>Aphidius</taxon>
    </lineage>
</organism>
<proteinExistence type="predicted"/>
<feature type="domain" description="Cadherin" evidence="2">
    <location>
        <begin position="39"/>
        <end position="134"/>
    </location>
</feature>
<dbReference type="PROSITE" id="PS50268">
    <property type="entry name" value="CADHERIN_2"/>
    <property type="match status" value="1"/>
</dbReference>
<dbReference type="Pfam" id="PF00028">
    <property type="entry name" value="Cadherin"/>
    <property type="match status" value="1"/>
</dbReference>
<dbReference type="AlphaFoldDB" id="A0A834Y8G7"/>
<dbReference type="GO" id="GO:0005509">
    <property type="term" value="F:calcium ion binding"/>
    <property type="evidence" value="ECO:0007669"/>
    <property type="project" value="UniProtKB-UniRule"/>
</dbReference>
<dbReference type="GO" id="GO:0016020">
    <property type="term" value="C:membrane"/>
    <property type="evidence" value="ECO:0007669"/>
    <property type="project" value="InterPro"/>
</dbReference>
<sequence length="140" mass="15638">MDTIESDKIENSFYVKYGNKNDGIAIVFGSDVNDQIHNIDEDIPIGTSILKVIAKVSDSSKNAIIEYFITDDNFRINNNGIVHNNKKLDADREELKMMPVTVRAVDSGKFPLEGFINRDIEINSTIDRVTASDADADENI</sequence>
<dbReference type="Gene3D" id="2.60.40.60">
    <property type="entry name" value="Cadherins"/>
    <property type="match status" value="1"/>
</dbReference>
<keyword evidence="4" id="KW-1185">Reference proteome</keyword>
<reference evidence="3 4" key="1">
    <citation type="submission" date="2020-08" db="EMBL/GenBank/DDBJ databases">
        <title>Aphidius gifuensis genome sequencing and assembly.</title>
        <authorList>
            <person name="Du Z."/>
        </authorList>
    </citation>
    <scope>NUCLEOTIDE SEQUENCE [LARGE SCALE GENOMIC DNA]</scope>
    <source>
        <strain evidence="3">YNYX2018</strain>
        <tissue evidence="3">Adults</tissue>
    </source>
</reference>
<evidence type="ECO:0000313" key="3">
    <source>
        <dbReference type="EMBL" id="KAF7998617.1"/>
    </source>
</evidence>
<keyword evidence="1" id="KW-0106">Calcium</keyword>
<dbReference type="SUPFAM" id="SSF49313">
    <property type="entry name" value="Cadherin-like"/>
    <property type="match status" value="1"/>
</dbReference>